<organism evidence="1 2">
    <name type="scientific">Mus spicilegus</name>
    <name type="common">Mound-building mouse</name>
    <dbReference type="NCBI Taxonomy" id="10103"/>
    <lineage>
        <taxon>Eukaryota</taxon>
        <taxon>Metazoa</taxon>
        <taxon>Chordata</taxon>
        <taxon>Craniata</taxon>
        <taxon>Vertebrata</taxon>
        <taxon>Euteleostomi</taxon>
        <taxon>Mammalia</taxon>
        <taxon>Eutheria</taxon>
        <taxon>Euarchontoglires</taxon>
        <taxon>Glires</taxon>
        <taxon>Rodentia</taxon>
        <taxon>Myomorpha</taxon>
        <taxon>Muroidea</taxon>
        <taxon>Muridae</taxon>
        <taxon>Murinae</taxon>
        <taxon>Mus</taxon>
        <taxon>Mus</taxon>
    </lineage>
</organism>
<dbReference type="Proteomes" id="UP000694415">
    <property type="component" value="Unplaced"/>
</dbReference>
<sequence length="85" mass="9495">MEPFGSIHWNLMKSTVGIQLKPLVVPSLKPSVVLLIFTRLLCQEQVLCLAKRKPCHLSTVSGCGPWISWITKIYSLGTAFIQSRV</sequence>
<proteinExistence type="predicted"/>
<dbReference type="AlphaFoldDB" id="A0A8C6GT53"/>
<evidence type="ECO:0000313" key="2">
    <source>
        <dbReference type="Proteomes" id="UP000694415"/>
    </source>
</evidence>
<protein>
    <submittedName>
        <fullName evidence="1">Uncharacterized protein</fullName>
    </submittedName>
</protein>
<accession>A0A8C6GT53</accession>
<reference evidence="1" key="1">
    <citation type="submission" date="2025-08" db="UniProtKB">
        <authorList>
            <consortium name="Ensembl"/>
        </authorList>
    </citation>
    <scope>IDENTIFICATION</scope>
</reference>
<name>A0A8C6GT53_MUSSI</name>
<reference evidence="1" key="2">
    <citation type="submission" date="2025-09" db="UniProtKB">
        <authorList>
            <consortium name="Ensembl"/>
        </authorList>
    </citation>
    <scope>IDENTIFICATION</scope>
</reference>
<evidence type="ECO:0000313" key="1">
    <source>
        <dbReference type="Ensembl" id="ENSMSIP00000010574.1"/>
    </source>
</evidence>
<keyword evidence="2" id="KW-1185">Reference proteome</keyword>
<dbReference type="Ensembl" id="ENSMSIT00000013401.1">
    <property type="protein sequence ID" value="ENSMSIP00000010574.1"/>
    <property type="gene ID" value="ENSMSIG00000009277.1"/>
</dbReference>